<dbReference type="Proteomes" id="UP001148299">
    <property type="component" value="Unassembled WGS sequence"/>
</dbReference>
<comment type="caution">
    <text evidence="1">The sequence shown here is derived from an EMBL/GenBank/DDBJ whole genome shotgun (WGS) entry which is preliminary data.</text>
</comment>
<name>A0A9W9R134_PENBR</name>
<organism evidence="1 2">
    <name type="scientific">Penicillium brevicompactum</name>
    <dbReference type="NCBI Taxonomy" id="5074"/>
    <lineage>
        <taxon>Eukaryota</taxon>
        <taxon>Fungi</taxon>
        <taxon>Dikarya</taxon>
        <taxon>Ascomycota</taxon>
        <taxon>Pezizomycotina</taxon>
        <taxon>Eurotiomycetes</taxon>
        <taxon>Eurotiomycetidae</taxon>
        <taxon>Eurotiales</taxon>
        <taxon>Aspergillaceae</taxon>
        <taxon>Penicillium</taxon>
    </lineage>
</organism>
<dbReference type="AlphaFoldDB" id="A0A9W9R134"/>
<reference evidence="1" key="1">
    <citation type="submission" date="2022-12" db="EMBL/GenBank/DDBJ databases">
        <authorList>
            <person name="Petersen C."/>
        </authorList>
    </citation>
    <scope>NUCLEOTIDE SEQUENCE</scope>
    <source>
        <strain evidence="1">IBT 35675</strain>
    </source>
</reference>
<reference evidence="1" key="2">
    <citation type="journal article" date="2023" name="IMA Fungus">
        <title>Comparative genomic study of the Penicillium genus elucidates a diverse pangenome and 15 lateral gene transfer events.</title>
        <authorList>
            <person name="Petersen C."/>
            <person name="Sorensen T."/>
            <person name="Nielsen M.R."/>
            <person name="Sondergaard T.E."/>
            <person name="Sorensen J.L."/>
            <person name="Fitzpatrick D.A."/>
            <person name="Frisvad J.C."/>
            <person name="Nielsen K.L."/>
        </authorList>
    </citation>
    <scope>NUCLEOTIDE SEQUENCE</scope>
    <source>
        <strain evidence="1">IBT 35675</strain>
    </source>
</reference>
<dbReference type="EMBL" id="JAPZBR010000006">
    <property type="protein sequence ID" value="KAJ5350594.1"/>
    <property type="molecule type" value="Genomic_DNA"/>
</dbReference>
<keyword evidence="2" id="KW-1185">Reference proteome</keyword>
<accession>A0A9W9R134</accession>
<evidence type="ECO:0000313" key="2">
    <source>
        <dbReference type="Proteomes" id="UP001148299"/>
    </source>
</evidence>
<evidence type="ECO:0000313" key="1">
    <source>
        <dbReference type="EMBL" id="KAJ5350594.1"/>
    </source>
</evidence>
<sequence length="126" mass="14341">MRENLEEREDLLKGRKQELVVALREGRDLVKEPMPEWWMRERRSVDWVYGLEAPLFTEEAWAILEFCRAPVGDLASGVTGSSICGDVARGTTAVESGTGREADGIADLYQNFLFHRHFIEFALPDL</sequence>
<protein>
    <submittedName>
        <fullName evidence="1">Uncharacterized protein</fullName>
    </submittedName>
</protein>
<gene>
    <name evidence="1" type="ORF">N7541_008321</name>
</gene>
<proteinExistence type="predicted"/>